<evidence type="ECO:0000313" key="3">
    <source>
        <dbReference type="Proteomes" id="UP000238563"/>
    </source>
</evidence>
<dbReference type="CDD" id="cd04301">
    <property type="entry name" value="NAT_SF"/>
    <property type="match status" value="1"/>
</dbReference>
<dbReference type="SUPFAM" id="SSF55729">
    <property type="entry name" value="Acyl-CoA N-acyltransferases (Nat)"/>
    <property type="match status" value="1"/>
</dbReference>
<dbReference type="OrthoDB" id="8116556at2"/>
<dbReference type="InterPro" id="IPR016181">
    <property type="entry name" value="Acyl_CoA_acyltransferase"/>
</dbReference>
<keyword evidence="3" id="KW-1185">Reference proteome</keyword>
<dbReference type="Gene3D" id="3.40.630.30">
    <property type="match status" value="1"/>
</dbReference>
<feature type="domain" description="N-acetyltransferase" evidence="1">
    <location>
        <begin position="1"/>
        <end position="174"/>
    </location>
</feature>
<dbReference type="InterPro" id="IPR000182">
    <property type="entry name" value="GNAT_dom"/>
</dbReference>
<dbReference type="PROSITE" id="PS51186">
    <property type="entry name" value="GNAT"/>
    <property type="match status" value="1"/>
</dbReference>
<dbReference type="Pfam" id="PF00583">
    <property type="entry name" value="Acetyltransf_1"/>
    <property type="match status" value="1"/>
</dbReference>
<proteinExistence type="predicted"/>
<accession>A0A2S9JCT1</accession>
<keyword evidence="2" id="KW-0808">Transferase</keyword>
<dbReference type="RefSeq" id="WP_105736742.1">
    <property type="nucleotide sequence ID" value="NZ_PVBT01000007.1"/>
</dbReference>
<dbReference type="Proteomes" id="UP000238563">
    <property type="component" value="Unassembled WGS sequence"/>
</dbReference>
<gene>
    <name evidence="2" type="ORF">C5750_20735</name>
</gene>
<name>A0A2S9JCT1_9HYPH</name>
<dbReference type="EMBL" id="PVBT01000007">
    <property type="protein sequence ID" value="PRD50617.1"/>
    <property type="molecule type" value="Genomic_DNA"/>
</dbReference>
<reference evidence="2 3" key="1">
    <citation type="submission" date="2018-02" db="EMBL/GenBank/DDBJ databases">
        <title>The draft genome of Phyllobacterium myrsinacearum DSM5892.</title>
        <authorList>
            <person name="Li L."/>
            <person name="Liu L."/>
            <person name="Zhang X."/>
            <person name="Wang T."/>
        </authorList>
    </citation>
    <scope>NUCLEOTIDE SEQUENCE [LARGE SCALE GENOMIC DNA]</scope>
    <source>
        <strain evidence="2 3">DSM 5892</strain>
    </source>
</reference>
<organism evidence="2 3">
    <name type="scientific">Phyllobacterium myrsinacearum</name>
    <dbReference type="NCBI Taxonomy" id="28101"/>
    <lineage>
        <taxon>Bacteria</taxon>
        <taxon>Pseudomonadati</taxon>
        <taxon>Pseudomonadota</taxon>
        <taxon>Alphaproteobacteria</taxon>
        <taxon>Hyphomicrobiales</taxon>
        <taxon>Phyllobacteriaceae</taxon>
        <taxon>Phyllobacterium</taxon>
    </lineage>
</organism>
<dbReference type="AlphaFoldDB" id="A0A2S9JCT1"/>
<protein>
    <submittedName>
        <fullName evidence="2">GNAT family N-acetyltransferase</fullName>
    </submittedName>
</protein>
<comment type="caution">
    <text evidence="2">The sequence shown here is derived from an EMBL/GenBank/DDBJ whole genome shotgun (WGS) entry which is preliminary data.</text>
</comment>
<evidence type="ECO:0000313" key="2">
    <source>
        <dbReference type="EMBL" id="PRD50617.1"/>
    </source>
</evidence>
<evidence type="ECO:0000259" key="1">
    <source>
        <dbReference type="PROSITE" id="PS51186"/>
    </source>
</evidence>
<sequence length="174" mass="19866">MEIRPLTRDQIEHVWSIDRSEIIENIYTLKDGELVLHPEFCDAPGWEEGEPEKYTPLLQESFDRGGQFFGAFDGGKLAGAAIVDSIWRGPRKDLLQLSFLHVSHAYRGRRLGVRLFERSRQAAKERGAKGFYISATPSEHTVNFYRHLGCIVTAPDPELFAMEPEDIHMECVFS</sequence>
<dbReference type="GO" id="GO:0016747">
    <property type="term" value="F:acyltransferase activity, transferring groups other than amino-acyl groups"/>
    <property type="evidence" value="ECO:0007669"/>
    <property type="project" value="InterPro"/>
</dbReference>